<evidence type="ECO:0000259" key="1">
    <source>
        <dbReference type="Pfam" id="PF00394"/>
    </source>
</evidence>
<evidence type="ECO:0000313" key="2">
    <source>
        <dbReference type="EMBL" id="SUB18362.1"/>
    </source>
</evidence>
<dbReference type="InterPro" id="IPR008972">
    <property type="entry name" value="Cupredoxin"/>
</dbReference>
<dbReference type="EMBL" id="UGSO01000001">
    <property type="protein sequence ID" value="SUB18362.1"/>
    <property type="molecule type" value="Genomic_DNA"/>
</dbReference>
<keyword evidence="3" id="KW-1185">Reference proteome</keyword>
<dbReference type="Pfam" id="PF00394">
    <property type="entry name" value="Cu-oxidase"/>
    <property type="match status" value="1"/>
</dbReference>
<dbReference type="PANTHER" id="PTHR48267">
    <property type="entry name" value="CUPREDOXIN SUPERFAMILY PROTEIN"/>
    <property type="match status" value="1"/>
</dbReference>
<name>A0A379ALB6_ENTAG</name>
<gene>
    <name evidence="2" type="primary">cueO_2</name>
    <name evidence="2" type="ORF">NCTC9381_04318</name>
</gene>
<organism evidence="2 3">
    <name type="scientific">Enterobacter agglomerans</name>
    <name type="common">Erwinia herbicola</name>
    <name type="synonym">Pantoea agglomerans</name>
    <dbReference type="NCBI Taxonomy" id="549"/>
    <lineage>
        <taxon>Bacteria</taxon>
        <taxon>Pseudomonadati</taxon>
        <taxon>Pseudomonadota</taxon>
        <taxon>Gammaproteobacteria</taxon>
        <taxon>Enterobacterales</taxon>
        <taxon>Erwiniaceae</taxon>
        <taxon>Pantoea</taxon>
        <taxon>Pantoea agglomerans group</taxon>
    </lineage>
</organism>
<dbReference type="InterPro" id="IPR045087">
    <property type="entry name" value="Cu-oxidase_fam"/>
</dbReference>
<dbReference type="PANTHER" id="PTHR48267:SF1">
    <property type="entry name" value="BILIRUBIN OXIDASE"/>
    <property type="match status" value="1"/>
</dbReference>
<sequence>MRCRVAGLRLRLLNGCNARSLHVAASDKRPFYVIASDGGLLAEPVKLDSLPILPGERFEVMIDTSDGNSFDLVTLPTEQMGMTLPPF</sequence>
<dbReference type="Gene3D" id="2.60.40.420">
    <property type="entry name" value="Cupredoxins - blue copper proteins"/>
    <property type="match status" value="1"/>
</dbReference>
<dbReference type="SUPFAM" id="SSF49503">
    <property type="entry name" value="Cupredoxins"/>
    <property type="match status" value="1"/>
</dbReference>
<evidence type="ECO:0000313" key="3">
    <source>
        <dbReference type="Proteomes" id="UP000254640"/>
    </source>
</evidence>
<accession>A0A379ALB6</accession>
<dbReference type="AlphaFoldDB" id="A0A379ALB6"/>
<dbReference type="InterPro" id="IPR001117">
    <property type="entry name" value="Cu-oxidase_2nd"/>
</dbReference>
<protein>
    <submittedName>
        <fullName evidence="2">Copper efflux oxidase</fullName>
    </submittedName>
</protein>
<feature type="domain" description="Plastocyanin-like" evidence="1">
    <location>
        <begin position="8"/>
        <end position="68"/>
    </location>
</feature>
<dbReference type="Proteomes" id="UP000254640">
    <property type="component" value="Unassembled WGS sequence"/>
</dbReference>
<proteinExistence type="predicted"/>
<reference evidence="2 3" key="1">
    <citation type="submission" date="2018-06" db="EMBL/GenBank/DDBJ databases">
        <authorList>
            <consortium name="Pathogen Informatics"/>
            <person name="Doyle S."/>
        </authorList>
    </citation>
    <scope>NUCLEOTIDE SEQUENCE [LARGE SCALE GENOMIC DNA]</scope>
    <source>
        <strain evidence="2 3">NCTC9381</strain>
    </source>
</reference>